<sequence>MTMTKAERVRRLASERTEAARRAVRSEAEVQQALMHCLAEMTQLLQGLSRQQIEASQQSERAQRNLERFAGQAAEAARKIQSVGENLQWTTVAGAALTGWIAGVATLVALELRQPEVLKYLWRLAMMIRQ</sequence>
<gene>
    <name evidence="2" type="ORF">SAMN02745206_02557</name>
</gene>
<reference evidence="3" key="1">
    <citation type="submission" date="2016-11" db="EMBL/GenBank/DDBJ databases">
        <authorList>
            <person name="Varghese N."/>
            <person name="Submissions S."/>
        </authorList>
    </citation>
    <scope>NUCLEOTIDE SEQUENCE [LARGE SCALE GENOMIC DNA]</scope>
    <source>
        <strain evidence="3">DSM 9756</strain>
    </source>
</reference>
<dbReference type="RefSeq" id="WP_245795189.1">
    <property type="nucleotide sequence ID" value="NZ_FQVB01000025.1"/>
</dbReference>
<dbReference type="EMBL" id="FQVB01000025">
    <property type="protein sequence ID" value="SHF72760.1"/>
    <property type="molecule type" value="Genomic_DNA"/>
</dbReference>
<evidence type="ECO:0000313" key="3">
    <source>
        <dbReference type="Proteomes" id="UP000184076"/>
    </source>
</evidence>
<dbReference type="STRING" id="1121391.SAMN02745206_02557"/>
<accession>A0A1M5E0Q2</accession>
<organism evidence="2 3">
    <name type="scientific">Desulfacinum infernum DSM 9756</name>
    <dbReference type="NCBI Taxonomy" id="1121391"/>
    <lineage>
        <taxon>Bacteria</taxon>
        <taxon>Pseudomonadati</taxon>
        <taxon>Thermodesulfobacteriota</taxon>
        <taxon>Syntrophobacteria</taxon>
        <taxon>Syntrophobacterales</taxon>
        <taxon>Syntrophobacteraceae</taxon>
        <taxon>Desulfacinum</taxon>
    </lineage>
</organism>
<feature type="coiled-coil region" evidence="1">
    <location>
        <begin position="45"/>
        <end position="79"/>
    </location>
</feature>
<evidence type="ECO:0000256" key="1">
    <source>
        <dbReference type="SAM" id="Coils"/>
    </source>
</evidence>
<keyword evidence="1" id="KW-0175">Coiled coil</keyword>
<proteinExistence type="predicted"/>
<keyword evidence="3" id="KW-1185">Reference proteome</keyword>
<name>A0A1M5E0Q2_9BACT</name>
<protein>
    <submittedName>
        <fullName evidence="2">Uncharacterized protein</fullName>
    </submittedName>
</protein>
<dbReference type="Proteomes" id="UP000184076">
    <property type="component" value="Unassembled WGS sequence"/>
</dbReference>
<dbReference type="AlphaFoldDB" id="A0A1M5E0Q2"/>
<evidence type="ECO:0000313" key="2">
    <source>
        <dbReference type="EMBL" id="SHF72760.1"/>
    </source>
</evidence>